<evidence type="ECO:0000313" key="2">
    <source>
        <dbReference type="EMBL" id="GAF97202.1"/>
    </source>
</evidence>
<evidence type="ECO:0000256" key="1">
    <source>
        <dbReference type="SAM" id="MobiDB-lite"/>
    </source>
</evidence>
<accession>X0UA21</accession>
<feature type="region of interest" description="Disordered" evidence="1">
    <location>
        <begin position="29"/>
        <end position="52"/>
    </location>
</feature>
<name>X0UA21_9ZZZZ</name>
<dbReference type="AlphaFoldDB" id="X0UA21"/>
<gene>
    <name evidence="2" type="ORF">S01H1_24641</name>
</gene>
<organism evidence="2">
    <name type="scientific">marine sediment metagenome</name>
    <dbReference type="NCBI Taxonomy" id="412755"/>
    <lineage>
        <taxon>unclassified sequences</taxon>
        <taxon>metagenomes</taxon>
        <taxon>ecological metagenomes</taxon>
    </lineage>
</organism>
<protein>
    <submittedName>
        <fullName evidence="2">Uncharacterized protein</fullName>
    </submittedName>
</protein>
<sequence>AVEEDRRRKRSKRGGFDNRVFLFSVCDEKPRTQKTPTDLGADHADRTEVVAP</sequence>
<reference evidence="2" key="1">
    <citation type="journal article" date="2014" name="Front. Microbiol.">
        <title>High frequency of phylogenetically diverse reductive dehalogenase-homologous genes in deep subseafloor sedimentary metagenomes.</title>
        <authorList>
            <person name="Kawai M."/>
            <person name="Futagami T."/>
            <person name="Toyoda A."/>
            <person name="Takaki Y."/>
            <person name="Nishi S."/>
            <person name="Hori S."/>
            <person name="Arai W."/>
            <person name="Tsubouchi T."/>
            <person name="Morono Y."/>
            <person name="Uchiyama I."/>
            <person name="Ito T."/>
            <person name="Fujiyama A."/>
            <person name="Inagaki F."/>
            <person name="Takami H."/>
        </authorList>
    </citation>
    <scope>NUCLEOTIDE SEQUENCE</scope>
    <source>
        <strain evidence="2">Expedition CK06-06</strain>
    </source>
</reference>
<proteinExistence type="predicted"/>
<comment type="caution">
    <text evidence="2">The sequence shown here is derived from an EMBL/GenBank/DDBJ whole genome shotgun (WGS) entry which is preliminary data.</text>
</comment>
<feature type="non-terminal residue" evidence="2">
    <location>
        <position position="1"/>
    </location>
</feature>
<feature type="compositionally biased region" description="Basic and acidic residues" evidence="1">
    <location>
        <begin position="40"/>
        <end position="52"/>
    </location>
</feature>
<dbReference type="EMBL" id="BARS01014824">
    <property type="protein sequence ID" value="GAF97202.1"/>
    <property type="molecule type" value="Genomic_DNA"/>
</dbReference>